<dbReference type="KEGG" id="sphv:F9278_37250"/>
<dbReference type="Gene3D" id="3.30.950.30">
    <property type="entry name" value="Schlafen, AAA domain"/>
    <property type="match status" value="1"/>
</dbReference>
<dbReference type="AlphaFoldDB" id="A0A5P8KCB2"/>
<keyword evidence="3" id="KW-0547">Nucleotide-binding</keyword>
<evidence type="ECO:0000313" key="4">
    <source>
        <dbReference type="Proteomes" id="UP000327294"/>
    </source>
</evidence>
<feature type="compositionally biased region" description="Low complexity" evidence="1">
    <location>
        <begin position="133"/>
        <end position="152"/>
    </location>
</feature>
<sequence length="152" mass="15887">MRVVRAVSGVMVALRSRRLEGLFGARLDAVSHAQVAALKTNAVSESYDLEFKGELYGGNDKAKRDLAGDVAALANTAGGVLLLGVAEDDQARAAELPGVALSDSEVLRYRNTSRCPQTRHRGAGTARPRASQPGSASTAVTAAPSTSWPPTR</sequence>
<dbReference type="EMBL" id="CP045096">
    <property type="protein sequence ID" value="QFR00906.1"/>
    <property type="molecule type" value="Genomic_DNA"/>
</dbReference>
<feature type="domain" description="Schlafen AlbA-2" evidence="2">
    <location>
        <begin position="45"/>
        <end position="90"/>
    </location>
</feature>
<evidence type="ECO:0000259" key="2">
    <source>
        <dbReference type="Pfam" id="PF04326"/>
    </source>
</evidence>
<keyword evidence="3" id="KW-0067">ATP-binding</keyword>
<dbReference type="Proteomes" id="UP000327294">
    <property type="component" value="Chromosome"/>
</dbReference>
<feature type="region of interest" description="Disordered" evidence="1">
    <location>
        <begin position="110"/>
        <end position="152"/>
    </location>
</feature>
<keyword evidence="4" id="KW-1185">Reference proteome</keyword>
<accession>A0A5P8KCB2</accession>
<reference evidence="3 4" key="1">
    <citation type="submission" date="2019-10" db="EMBL/GenBank/DDBJ databases">
        <title>Streptomyces sp. strain GY16 isolated from leaves of Broussonetia papyrifera.</title>
        <authorList>
            <person name="Mo P."/>
        </authorList>
    </citation>
    <scope>NUCLEOTIDE SEQUENCE [LARGE SCALE GENOMIC DNA]</scope>
    <source>
        <strain evidence="3 4">GY16</strain>
    </source>
</reference>
<protein>
    <submittedName>
        <fullName evidence="3">ATP-binding protein</fullName>
    </submittedName>
</protein>
<dbReference type="InterPro" id="IPR038461">
    <property type="entry name" value="Schlafen_AlbA_2_dom_sf"/>
</dbReference>
<gene>
    <name evidence="3" type="ORF">F9278_37250</name>
</gene>
<dbReference type="GO" id="GO:0005524">
    <property type="term" value="F:ATP binding"/>
    <property type="evidence" value="ECO:0007669"/>
    <property type="project" value="UniProtKB-KW"/>
</dbReference>
<proteinExistence type="predicted"/>
<evidence type="ECO:0000313" key="3">
    <source>
        <dbReference type="EMBL" id="QFR00906.1"/>
    </source>
</evidence>
<organism evidence="3 4">
    <name type="scientific">Streptomyces phaeolivaceus</name>
    <dbReference type="NCBI Taxonomy" id="2653200"/>
    <lineage>
        <taxon>Bacteria</taxon>
        <taxon>Bacillati</taxon>
        <taxon>Actinomycetota</taxon>
        <taxon>Actinomycetes</taxon>
        <taxon>Kitasatosporales</taxon>
        <taxon>Streptomycetaceae</taxon>
        <taxon>Streptomyces</taxon>
    </lineage>
</organism>
<dbReference type="Pfam" id="PF04326">
    <property type="entry name" value="SLFN_AlbA_2"/>
    <property type="match status" value="1"/>
</dbReference>
<evidence type="ECO:0000256" key="1">
    <source>
        <dbReference type="SAM" id="MobiDB-lite"/>
    </source>
</evidence>
<name>A0A5P8KCB2_9ACTN</name>
<dbReference type="InterPro" id="IPR007421">
    <property type="entry name" value="Schlafen_AlbA_2_dom"/>
</dbReference>